<keyword evidence="8" id="KW-1185">Reference proteome</keyword>
<reference evidence="8" key="1">
    <citation type="submission" date="2017-02" db="EMBL/GenBank/DDBJ databases">
        <authorList>
            <person name="Dridi B."/>
        </authorList>
    </citation>
    <scope>NUCLEOTIDE SEQUENCE [LARGE SCALE GENOMIC DNA]</scope>
    <source>
        <strain evidence="8">bH819</strain>
    </source>
</reference>
<feature type="transmembrane region" description="Helical" evidence="5">
    <location>
        <begin position="49"/>
        <end position="67"/>
    </location>
</feature>
<evidence type="ECO:0000313" key="7">
    <source>
        <dbReference type="EMBL" id="SLM87229.1"/>
    </source>
</evidence>
<evidence type="ECO:0000256" key="1">
    <source>
        <dbReference type="ARBA" id="ARBA00022512"/>
    </source>
</evidence>
<protein>
    <recommendedName>
        <fullName evidence="6">Gram-positive cocci surface proteins LPxTG domain-containing protein</fullName>
    </recommendedName>
</protein>
<accession>A0A1X6WSK8</accession>
<evidence type="ECO:0000256" key="3">
    <source>
        <dbReference type="ARBA" id="ARBA00022729"/>
    </source>
</evidence>
<keyword evidence="5" id="KW-0472">Membrane</keyword>
<proteinExistence type="predicted"/>
<evidence type="ECO:0000313" key="8">
    <source>
        <dbReference type="Proteomes" id="UP000195918"/>
    </source>
</evidence>
<dbReference type="EMBL" id="FWFD01000022">
    <property type="protein sequence ID" value="SLM87229.1"/>
    <property type="molecule type" value="Genomic_DNA"/>
</dbReference>
<keyword evidence="3" id="KW-0732">Signal</keyword>
<dbReference type="Proteomes" id="UP000195918">
    <property type="component" value="Unassembled WGS sequence"/>
</dbReference>
<keyword evidence="5" id="KW-0812">Transmembrane</keyword>
<evidence type="ECO:0000256" key="4">
    <source>
        <dbReference type="ARBA" id="ARBA00023088"/>
    </source>
</evidence>
<name>A0A1X6WSK8_9ENTE</name>
<keyword evidence="4" id="KW-0572">Peptidoglycan-anchor</keyword>
<evidence type="ECO:0000256" key="5">
    <source>
        <dbReference type="SAM" id="Phobius"/>
    </source>
</evidence>
<dbReference type="Pfam" id="PF00746">
    <property type="entry name" value="Gram_pos_anchor"/>
    <property type="match status" value="1"/>
</dbReference>
<dbReference type="AlphaFoldDB" id="A0A1X6WSK8"/>
<evidence type="ECO:0000259" key="6">
    <source>
        <dbReference type="Pfam" id="PF00746"/>
    </source>
</evidence>
<gene>
    <name evidence="7" type="ORF">FM121_14105</name>
</gene>
<keyword evidence="1" id="KW-0134">Cell wall</keyword>
<feature type="domain" description="Gram-positive cocci surface proteins LPxTG" evidence="6">
    <location>
        <begin position="37"/>
        <end position="68"/>
    </location>
</feature>
<sequence length="77" mass="8656">MAITGDLSAPQQQAEEEIIDVEEPKEFIQKVKLVEGQRRLPKTNEKSNSWLMSLGCLILLTSLWLVSKIKSATDVTK</sequence>
<evidence type="ECO:0000256" key="2">
    <source>
        <dbReference type="ARBA" id="ARBA00022525"/>
    </source>
</evidence>
<dbReference type="NCBIfam" id="TIGR01167">
    <property type="entry name" value="LPXTG_anchor"/>
    <property type="match status" value="1"/>
</dbReference>
<organism evidence="7 8">
    <name type="scientific">Vagococcus fluvialis bH819</name>
    <dbReference type="NCBI Taxonomy" id="1255619"/>
    <lineage>
        <taxon>Bacteria</taxon>
        <taxon>Bacillati</taxon>
        <taxon>Bacillota</taxon>
        <taxon>Bacilli</taxon>
        <taxon>Lactobacillales</taxon>
        <taxon>Enterococcaceae</taxon>
        <taxon>Vagococcus</taxon>
    </lineage>
</organism>
<dbReference type="InterPro" id="IPR019931">
    <property type="entry name" value="LPXTG_anchor"/>
</dbReference>
<keyword evidence="2" id="KW-0964">Secreted</keyword>
<keyword evidence="5" id="KW-1133">Transmembrane helix</keyword>